<evidence type="ECO:0000259" key="2">
    <source>
        <dbReference type="PROSITE" id="PS50011"/>
    </source>
</evidence>
<keyword evidence="4" id="KW-1185">Reference proteome</keyword>
<feature type="compositionally biased region" description="Polar residues" evidence="1">
    <location>
        <begin position="660"/>
        <end position="672"/>
    </location>
</feature>
<feature type="compositionally biased region" description="Basic and acidic residues" evidence="1">
    <location>
        <begin position="673"/>
        <end position="694"/>
    </location>
</feature>
<dbReference type="PROSITE" id="PS50011">
    <property type="entry name" value="PROTEIN_KINASE_DOM"/>
    <property type="match status" value="1"/>
</dbReference>
<keyword evidence="3" id="KW-0808">Transferase</keyword>
<dbReference type="Proteomes" id="UP000053611">
    <property type="component" value="Unassembled WGS sequence"/>
</dbReference>
<dbReference type="RefSeq" id="XP_018280236.1">
    <property type="nucleotide sequence ID" value="XM_018425275.1"/>
</dbReference>
<sequence>MSTLSTPSDTASSETSSTTTVTWETHKANFFSKHSKIWKRPRVLKLFDEETGTTQAYKVLRLGHLGEGGCGSVDHVLISKGEDVWEEAALKCIPKVNTGSYENEVRMFKELNGGGDQFATADLWGKRWSQGYTITRVAAFGSLADVLHWAKRFFVPLATQDNSTASGHFFAHMVSRDGALRIIRRILKAVDELHKHDVLHRDLKPGNILCTGRAIKNGFLSDVSITIADFGLSEFMQDGEGVGRCGTTGYVAPEEVFDEKSDIFSVGWILAELLTGLYPPDVESSTPKFSFERVTGNFELEANLYQLVQSLTAKNPCERLGASQALRIVESLLEDFFDEDVATPPYNPPWHVNRFTSRQLQEMFPEIDLEGGHRLQNIANPYPNANHVASVSHIRFLGTAAAARVPAPLWANNWGLGPRAKVPASQEWNPATSGTDTDTDYLQNPWSVPERLTFCESESESQDIADHYKDPIPQPEQLESIDETEYLNHSDIDEICLSQNDHPSHPDISSHVSSVSDEEQGEICVARRVRFVGREDARLVKLPATRVEPVETSFVGRFKVVRVVRHIARKSSTPLILSELDRNAVKLLPFAVLTAPTPFAGWPCIPSIRAGVGIPWQAVIRLGQTLGRAHESAPLTPARFALPAPENEKETKILGREGNGSEQSELDNSQGEASKHSEVDDSESKVDTSERDPSDSGTSEQSGLSNREESESSNSEQSELRNSERDSSEAEASRSSGSDSACGNVASSKHSSNSTPTSHGENERETKRSRMGRGLRRAVERVRKRIRTVLTKG</sequence>
<dbReference type="Pfam" id="PF00069">
    <property type="entry name" value="Pkinase"/>
    <property type="match status" value="1"/>
</dbReference>
<organism evidence="3 4">
    <name type="scientific">Cutaneotrichosporon oleaginosum</name>
    <dbReference type="NCBI Taxonomy" id="879819"/>
    <lineage>
        <taxon>Eukaryota</taxon>
        <taxon>Fungi</taxon>
        <taxon>Dikarya</taxon>
        <taxon>Basidiomycota</taxon>
        <taxon>Agaricomycotina</taxon>
        <taxon>Tremellomycetes</taxon>
        <taxon>Trichosporonales</taxon>
        <taxon>Trichosporonaceae</taxon>
        <taxon>Cutaneotrichosporon</taxon>
    </lineage>
</organism>
<dbReference type="SUPFAM" id="SSF56112">
    <property type="entry name" value="Protein kinase-like (PK-like)"/>
    <property type="match status" value="1"/>
</dbReference>
<dbReference type="GeneID" id="28985878"/>
<dbReference type="PROSITE" id="PS00108">
    <property type="entry name" value="PROTEIN_KINASE_ST"/>
    <property type="match status" value="1"/>
</dbReference>
<name>A0A0J0XRN1_9TREE</name>
<dbReference type="GO" id="GO:0005737">
    <property type="term" value="C:cytoplasm"/>
    <property type="evidence" value="ECO:0007669"/>
    <property type="project" value="TreeGrafter"/>
</dbReference>
<dbReference type="PANTHER" id="PTHR44167:SF24">
    <property type="entry name" value="SERINE_THREONINE-PROTEIN KINASE CHK2"/>
    <property type="match status" value="1"/>
</dbReference>
<dbReference type="EMBL" id="KQ087192">
    <property type="protein sequence ID" value="KLT43745.1"/>
    <property type="molecule type" value="Genomic_DNA"/>
</dbReference>
<dbReference type="InterPro" id="IPR008271">
    <property type="entry name" value="Ser/Thr_kinase_AS"/>
</dbReference>
<dbReference type="GO" id="GO:0005524">
    <property type="term" value="F:ATP binding"/>
    <property type="evidence" value="ECO:0007669"/>
    <property type="project" value="InterPro"/>
</dbReference>
<dbReference type="GO" id="GO:0005634">
    <property type="term" value="C:nucleus"/>
    <property type="evidence" value="ECO:0007669"/>
    <property type="project" value="TreeGrafter"/>
</dbReference>
<feature type="compositionally biased region" description="Polar residues" evidence="1">
    <location>
        <begin position="695"/>
        <end position="704"/>
    </location>
</feature>
<dbReference type="AlphaFoldDB" id="A0A0J0XRN1"/>
<feature type="region of interest" description="Disordered" evidence="1">
    <location>
        <begin position="423"/>
        <end position="443"/>
    </location>
</feature>
<feature type="region of interest" description="Disordered" evidence="1">
    <location>
        <begin position="656"/>
        <end position="793"/>
    </location>
</feature>
<reference evidence="3 4" key="1">
    <citation type="submission" date="2015-03" db="EMBL/GenBank/DDBJ databases">
        <title>Genomics and transcriptomics of the oil-accumulating basidiomycete yeast T. oleaginosus allow insights into substrate utilization and the diverse evolutionary trajectories of mating systems in fungi.</title>
        <authorList>
            <consortium name="DOE Joint Genome Institute"/>
            <person name="Kourist R."/>
            <person name="Kracht O."/>
            <person name="Bracharz F."/>
            <person name="Lipzen A."/>
            <person name="Nolan M."/>
            <person name="Ohm R."/>
            <person name="Grigoriev I."/>
            <person name="Sun S."/>
            <person name="Heitman J."/>
            <person name="Bruck T."/>
            <person name="Nowrousian M."/>
        </authorList>
    </citation>
    <scope>NUCLEOTIDE SEQUENCE [LARGE SCALE GENOMIC DNA]</scope>
    <source>
        <strain evidence="3 4">IBC0246</strain>
    </source>
</reference>
<dbReference type="InterPro" id="IPR000719">
    <property type="entry name" value="Prot_kinase_dom"/>
</dbReference>
<dbReference type="PANTHER" id="PTHR44167">
    <property type="entry name" value="OVARIAN-SPECIFIC SERINE/THREONINE-PROTEIN KINASE LOK-RELATED"/>
    <property type="match status" value="1"/>
</dbReference>
<dbReference type="STRING" id="879819.A0A0J0XRN1"/>
<proteinExistence type="predicted"/>
<feature type="compositionally biased region" description="Low complexity" evidence="1">
    <location>
        <begin position="733"/>
        <end position="759"/>
    </location>
</feature>
<dbReference type="GO" id="GO:0044773">
    <property type="term" value="P:mitotic DNA damage checkpoint signaling"/>
    <property type="evidence" value="ECO:0007669"/>
    <property type="project" value="TreeGrafter"/>
</dbReference>
<evidence type="ECO:0000256" key="1">
    <source>
        <dbReference type="SAM" id="MobiDB-lite"/>
    </source>
</evidence>
<dbReference type="OrthoDB" id="3063836at2759"/>
<dbReference type="SMART" id="SM00220">
    <property type="entry name" value="S_TKc"/>
    <property type="match status" value="1"/>
</dbReference>
<evidence type="ECO:0000313" key="4">
    <source>
        <dbReference type="Proteomes" id="UP000053611"/>
    </source>
</evidence>
<accession>A0A0J0XRN1</accession>
<protein>
    <submittedName>
        <fullName evidence="3">Kinase-like protein</fullName>
    </submittedName>
</protein>
<feature type="domain" description="Protein kinase" evidence="2">
    <location>
        <begin position="59"/>
        <end position="337"/>
    </location>
</feature>
<keyword evidence="3" id="KW-0418">Kinase</keyword>
<feature type="compositionally biased region" description="Polar residues" evidence="1">
    <location>
        <begin position="426"/>
        <end position="443"/>
    </location>
</feature>
<evidence type="ECO:0000313" key="3">
    <source>
        <dbReference type="EMBL" id="KLT43745.1"/>
    </source>
</evidence>
<feature type="compositionally biased region" description="Basic residues" evidence="1">
    <location>
        <begin position="769"/>
        <end position="787"/>
    </location>
</feature>
<feature type="compositionally biased region" description="Basic and acidic residues" evidence="1">
    <location>
        <begin position="718"/>
        <end position="732"/>
    </location>
</feature>
<dbReference type="InterPro" id="IPR011009">
    <property type="entry name" value="Kinase-like_dom_sf"/>
</dbReference>
<gene>
    <name evidence="3" type="ORF">CC85DRAFT_301143</name>
</gene>
<dbReference type="GO" id="GO:0004674">
    <property type="term" value="F:protein serine/threonine kinase activity"/>
    <property type="evidence" value="ECO:0007669"/>
    <property type="project" value="TreeGrafter"/>
</dbReference>
<dbReference type="Gene3D" id="1.10.510.10">
    <property type="entry name" value="Transferase(Phosphotransferase) domain 1"/>
    <property type="match status" value="1"/>
</dbReference>